<dbReference type="PANTHER" id="PTHR28265:SF1">
    <property type="entry name" value="MAINTENANCE OF TELOMERE CAPPING PROTEIN 1"/>
    <property type="match status" value="1"/>
</dbReference>
<feature type="compositionally biased region" description="Basic and acidic residues" evidence="1">
    <location>
        <begin position="90"/>
        <end position="104"/>
    </location>
</feature>
<accession>A0A6H0XWA2</accession>
<dbReference type="EMBL" id="CP051141">
    <property type="protein sequence ID" value="QIW98934.1"/>
    <property type="molecule type" value="Genomic_DNA"/>
</dbReference>
<proteinExistence type="predicted"/>
<feature type="compositionally biased region" description="Low complexity" evidence="1">
    <location>
        <begin position="24"/>
        <end position="33"/>
    </location>
</feature>
<dbReference type="OrthoDB" id="5594977at2759"/>
<feature type="region of interest" description="Disordered" evidence="1">
    <location>
        <begin position="1"/>
        <end position="116"/>
    </location>
</feature>
<gene>
    <name evidence="2" type="ORF">AMS68_004452</name>
</gene>
<dbReference type="PANTHER" id="PTHR28265">
    <property type="entry name" value="MAINTENANCE OF TELOMERE CAPPING PROTEIN 1"/>
    <property type="match status" value="1"/>
</dbReference>
<feature type="compositionally biased region" description="Polar residues" evidence="1">
    <location>
        <begin position="50"/>
        <end position="71"/>
    </location>
</feature>
<dbReference type="Pfam" id="PF10310">
    <property type="entry name" value="DUF5427"/>
    <property type="match status" value="1"/>
</dbReference>
<protein>
    <recommendedName>
        <fullName evidence="4">Maintenance of telomere capping protein 1</fullName>
    </recommendedName>
</protein>
<feature type="compositionally biased region" description="Polar residues" evidence="1">
    <location>
        <begin position="79"/>
        <end position="89"/>
    </location>
</feature>
<evidence type="ECO:0000313" key="3">
    <source>
        <dbReference type="Proteomes" id="UP000503462"/>
    </source>
</evidence>
<name>A0A6H0XWA2_9PEZI</name>
<evidence type="ECO:0000313" key="2">
    <source>
        <dbReference type="EMBL" id="QIW98934.1"/>
    </source>
</evidence>
<reference evidence="2 3" key="1">
    <citation type="journal article" date="2016" name="Sci. Rep.">
        <title>Peltaster fructicola genome reveals evolution from an invasive phytopathogen to an ectophytic parasite.</title>
        <authorList>
            <person name="Xu C."/>
            <person name="Chen H."/>
            <person name="Gleason M.L."/>
            <person name="Xu J.R."/>
            <person name="Liu H."/>
            <person name="Zhang R."/>
            <person name="Sun G."/>
        </authorList>
    </citation>
    <scope>NUCLEOTIDE SEQUENCE [LARGE SCALE GENOMIC DNA]</scope>
    <source>
        <strain evidence="2 3">LNHT1506</strain>
    </source>
</reference>
<dbReference type="Proteomes" id="UP000503462">
    <property type="component" value="Chromosome 3"/>
</dbReference>
<dbReference type="AlphaFoldDB" id="A0A6H0XWA2"/>
<keyword evidence="3" id="KW-1185">Reference proteome</keyword>
<evidence type="ECO:0000256" key="1">
    <source>
        <dbReference type="SAM" id="MobiDB-lite"/>
    </source>
</evidence>
<sequence length="461" mass="49439">MARKGEDLLAELEGLGGGDDQPSTANTAAANNNIDDDPLADLQAQLSAKPAQTTSRPNTPRLSSSTTSAGTSKRAEHTPASSGQNSGRNSSDERNRGNVRKSNEQSRNFHQGITPGDEIEDEMSFAASTNTTGTGVGWWGSIISSASATATAAIKQAETLTKDLRNNEEAARWAEQVRVLGGKNLSNLQSLSSDLRSRALPTFTTLLQHIAPPISAHERLQIHITHDILGYPSLDPLIYRTFERTMAQVEGGELLVIQRGSESKGKAQSSGGEGYRGGLLSNSSGWTDGPWWRDVSVKRSLGTVPGLKEGTRLARAINYTQDKDLFADDARAEKSTAVADPDDETEESVAFAIYLHDPIHGITFSTLSQSFPARWSEWLDASSDADDESALPESIRGIIEAGGVDPREWVAEWLEEVLMLAVGVLAQRYVAKRMGVGEGGLGRGKKRVEESSLGGEAARAL</sequence>
<dbReference type="InterPro" id="IPR018814">
    <property type="entry name" value="DUF5427"/>
</dbReference>
<evidence type="ECO:0008006" key="4">
    <source>
        <dbReference type="Google" id="ProtNLM"/>
    </source>
</evidence>
<organism evidence="2 3">
    <name type="scientific">Peltaster fructicola</name>
    <dbReference type="NCBI Taxonomy" id="286661"/>
    <lineage>
        <taxon>Eukaryota</taxon>
        <taxon>Fungi</taxon>
        <taxon>Dikarya</taxon>
        <taxon>Ascomycota</taxon>
        <taxon>Pezizomycotina</taxon>
        <taxon>Dothideomycetes</taxon>
        <taxon>Dothideomycetes incertae sedis</taxon>
        <taxon>Peltaster</taxon>
    </lineage>
</organism>